<dbReference type="EC" id="1.5.5.2" evidence="2"/>
<feature type="binding site" evidence="10">
    <location>
        <position position="133"/>
    </location>
    <ligand>
        <name>FAD</name>
        <dbReference type="ChEBI" id="CHEBI:57692"/>
    </ligand>
</feature>
<dbReference type="AlphaFoldDB" id="A0A9J7BHY6"/>
<keyword evidence="7" id="KW-0642">Proline metabolism</keyword>
<evidence type="ECO:0000256" key="10">
    <source>
        <dbReference type="PIRSR" id="PIRSR000196-2"/>
    </source>
</evidence>
<evidence type="ECO:0000256" key="5">
    <source>
        <dbReference type="ARBA" id="ARBA00022827"/>
    </source>
</evidence>
<dbReference type="InterPro" id="IPR008219">
    <property type="entry name" value="PRODH_bac_arc"/>
</dbReference>
<evidence type="ECO:0000256" key="4">
    <source>
        <dbReference type="ARBA" id="ARBA00022741"/>
    </source>
</evidence>
<dbReference type="Gene3D" id="3.20.20.220">
    <property type="match status" value="1"/>
</dbReference>
<evidence type="ECO:0000256" key="9">
    <source>
        <dbReference type="PIRSR" id="PIRSR000196-1"/>
    </source>
</evidence>
<comment type="catalytic activity">
    <reaction evidence="8">
        <text>L-proline + a quinone = (S)-1-pyrroline-5-carboxylate + a quinol + H(+)</text>
        <dbReference type="Rhea" id="RHEA:23784"/>
        <dbReference type="ChEBI" id="CHEBI:15378"/>
        <dbReference type="ChEBI" id="CHEBI:17388"/>
        <dbReference type="ChEBI" id="CHEBI:24646"/>
        <dbReference type="ChEBI" id="CHEBI:60039"/>
        <dbReference type="ChEBI" id="CHEBI:132124"/>
        <dbReference type="EC" id="1.5.5.2"/>
    </reaction>
</comment>
<gene>
    <name evidence="12" type="ORF">MOP44_18515</name>
</gene>
<evidence type="ECO:0000256" key="6">
    <source>
        <dbReference type="ARBA" id="ARBA00023002"/>
    </source>
</evidence>
<dbReference type="GO" id="GO:0000166">
    <property type="term" value="F:nucleotide binding"/>
    <property type="evidence" value="ECO:0007669"/>
    <property type="project" value="UniProtKB-KW"/>
</dbReference>
<dbReference type="PANTHER" id="PTHR13914:SF0">
    <property type="entry name" value="PROLINE DEHYDROGENASE 1, MITOCHONDRIAL"/>
    <property type="match status" value="1"/>
</dbReference>
<dbReference type="InterPro" id="IPR015659">
    <property type="entry name" value="Proline_oxidase"/>
</dbReference>
<sequence length="308" mass="34397">MALLRSGFIALSKNKTLRHFMERSRMGVKLSSRFIAGMTIDDAVRVCDSVNKQGMAVTLDALGESVTDAAAAHRAAGVYHKLLDAIAARKLNANVSVKLTQMGLEVDRGLAEGIALDLAKHAASFNNFVRIDMEDSSLTQVTIDIVRRIHAMPGLAGAIGIVIQSYLYRSEADIQQLLADGIRIRYCKGAYKEPPEVAFPKKADVDANYVKLSKVLLDSPVYHGLATHDEKMIAAAKAYARERGIANDHFEFQMLYGVRRDLQRDLIRDGYRVRVYVPFGSEWYPYFMRRLAERPANVLFIAKNLMRS</sequence>
<dbReference type="GO" id="GO:0004657">
    <property type="term" value="F:proline dehydrogenase activity"/>
    <property type="evidence" value="ECO:0007669"/>
    <property type="project" value="UniProtKB-EC"/>
</dbReference>
<name>A0A9J7BHY6_9BACT</name>
<feature type="binding site" evidence="9">
    <location>
        <position position="98"/>
    </location>
    <ligand>
        <name>substrate</name>
    </ligand>
</feature>
<dbReference type="Proteomes" id="UP001059380">
    <property type="component" value="Chromosome"/>
</dbReference>
<dbReference type="PIRSF" id="PIRSF000196">
    <property type="entry name" value="Pro_dehydrog"/>
    <property type="match status" value="1"/>
</dbReference>
<feature type="binding site" evidence="10">
    <location>
        <begin position="188"/>
        <end position="190"/>
    </location>
    <ligand>
        <name>FAD</name>
        <dbReference type="ChEBI" id="CHEBI:57692"/>
    </ligand>
</feature>
<keyword evidence="5 10" id="KW-0274">FAD</keyword>
<evidence type="ECO:0000313" key="12">
    <source>
        <dbReference type="EMBL" id="UWZ82556.1"/>
    </source>
</evidence>
<organism evidence="12 13">
    <name type="scientific">Occallatibacter riparius</name>
    <dbReference type="NCBI Taxonomy" id="1002689"/>
    <lineage>
        <taxon>Bacteria</taxon>
        <taxon>Pseudomonadati</taxon>
        <taxon>Acidobacteriota</taxon>
        <taxon>Terriglobia</taxon>
        <taxon>Terriglobales</taxon>
        <taxon>Acidobacteriaceae</taxon>
        <taxon>Occallatibacter</taxon>
    </lineage>
</organism>
<dbReference type="EMBL" id="CP093313">
    <property type="protein sequence ID" value="UWZ82556.1"/>
    <property type="molecule type" value="Genomic_DNA"/>
</dbReference>
<feature type="binding site" evidence="10">
    <location>
        <begin position="227"/>
        <end position="228"/>
    </location>
    <ligand>
        <name>FAD</name>
        <dbReference type="ChEBI" id="CHEBI:57692"/>
    </ligand>
</feature>
<evidence type="ECO:0000313" key="13">
    <source>
        <dbReference type="Proteomes" id="UP001059380"/>
    </source>
</evidence>
<feature type="binding site" evidence="10">
    <location>
        <position position="164"/>
    </location>
    <ligand>
        <name>FAD</name>
        <dbReference type="ChEBI" id="CHEBI:57692"/>
    </ligand>
</feature>
<evidence type="ECO:0000256" key="8">
    <source>
        <dbReference type="ARBA" id="ARBA00048779"/>
    </source>
</evidence>
<feature type="binding site" evidence="9">
    <location>
        <position position="290"/>
    </location>
    <ligand>
        <name>substrate</name>
    </ligand>
</feature>
<dbReference type="Pfam" id="PF01619">
    <property type="entry name" value="Pro_dh"/>
    <property type="match status" value="1"/>
</dbReference>
<feature type="binding site" evidence="10">
    <location>
        <position position="202"/>
    </location>
    <ligand>
        <name>FAD</name>
        <dbReference type="ChEBI" id="CHEBI:57692"/>
    </ligand>
</feature>
<dbReference type="InterPro" id="IPR029041">
    <property type="entry name" value="FAD-linked_oxidoreductase-like"/>
</dbReference>
<dbReference type="SUPFAM" id="SSF51730">
    <property type="entry name" value="FAD-linked oxidoreductase"/>
    <property type="match status" value="1"/>
</dbReference>
<accession>A0A9J7BHY6</accession>
<dbReference type="InterPro" id="IPR002872">
    <property type="entry name" value="Proline_DH_dom"/>
</dbReference>
<keyword evidence="3" id="KW-0285">Flavoprotein</keyword>
<dbReference type="RefSeq" id="WP_260791741.1">
    <property type="nucleotide sequence ID" value="NZ_CP093313.1"/>
</dbReference>
<dbReference type="KEGG" id="orp:MOP44_18515"/>
<comment type="cofactor">
    <cofactor evidence="10">
        <name>FAD</name>
        <dbReference type="ChEBI" id="CHEBI:57692"/>
    </cofactor>
    <text evidence="10">Binds 1 FAD per subunit.</text>
</comment>
<dbReference type="GO" id="GO:0010133">
    <property type="term" value="P:L-proline catabolic process to L-glutamate"/>
    <property type="evidence" value="ECO:0007669"/>
    <property type="project" value="InterPro"/>
</dbReference>
<keyword evidence="6" id="KW-0560">Oxidoreductase</keyword>
<evidence type="ECO:0000256" key="7">
    <source>
        <dbReference type="ARBA" id="ARBA00023062"/>
    </source>
</evidence>
<evidence type="ECO:0000256" key="3">
    <source>
        <dbReference type="ARBA" id="ARBA00022630"/>
    </source>
</evidence>
<proteinExistence type="predicted"/>
<feature type="binding site" evidence="9">
    <location>
        <position position="289"/>
    </location>
    <ligand>
        <name>substrate</name>
    </ligand>
</feature>
<reference evidence="12" key="1">
    <citation type="submission" date="2021-04" db="EMBL/GenBank/DDBJ databases">
        <title>Phylogenetic analysis of Acidobacteriaceae.</title>
        <authorList>
            <person name="Qiu L."/>
            <person name="Zhang Q."/>
        </authorList>
    </citation>
    <scope>NUCLEOTIDE SEQUENCE</scope>
    <source>
        <strain evidence="12">DSM 25168</strain>
    </source>
</reference>
<keyword evidence="13" id="KW-1185">Reference proteome</keyword>
<evidence type="ECO:0000259" key="11">
    <source>
        <dbReference type="Pfam" id="PF01619"/>
    </source>
</evidence>
<evidence type="ECO:0000256" key="1">
    <source>
        <dbReference type="ARBA" id="ARBA00004739"/>
    </source>
</evidence>
<dbReference type="PANTHER" id="PTHR13914">
    <property type="entry name" value="PROLINE OXIDASE"/>
    <property type="match status" value="1"/>
</dbReference>
<protein>
    <recommendedName>
        <fullName evidence="2">proline dehydrogenase</fullName>
        <ecNumber evidence="2">1.5.5.2</ecNumber>
    </recommendedName>
</protein>
<evidence type="ECO:0000256" key="2">
    <source>
        <dbReference type="ARBA" id="ARBA00012695"/>
    </source>
</evidence>
<keyword evidence="4 10" id="KW-0547">Nucleotide-binding</keyword>
<comment type="pathway">
    <text evidence="1">Amino-acid degradation; L-proline degradation into L-glutamate; L-glutamate from L-proline: step 1/2.</text>
</comment>
<feature type="domain" description="Proline dehydrogenase" evidence="11">
    <location>
        <begin position="47"/>
        <end position="301"/>
    </location>
</feature>